<sequence length="217" mass="24284">MIIILKKNLSSYSELRLKAERIRALKPEVVPEPKQTISEEVTPKVILPSPSGVTPPMPLVGDLIQTGGRVGVLSKDILIDLDIAGDNIKQIFGIRHYIIDHWHYIHDPEVDKDTWRSADVTIQLCHKGKFPGDCDDFAILMASLAKQIGLNSRVVGGYSHGSGHAFAEFLSPRNYSFNSLVLDEAYSDSEGLWISLDWFSGKDHNDYNNNRDVILKD</sequence>
<evidence type="ECO:0000313" key="2">
    <source>
        <dbReference type="Proteomes" id="UP000826212"/>
    </source>
</evidence>
<organism evidence="1 2">
    <name type="scientific">Halosquirtibacter laminarini</name>
    <dbReference type="NCBI Taxonomy" id="3374600"/>
    <lineage>
        <taxon>Bacteria</taxon>
        <taxon>Pseudomonadati</taxon>
        <taxon>Bacteroidota</taxon>
        <taxon>Bacteroidia</taxon>
        <taxon>Marinilabiliales</taxon>
        <taxon>Prolixibacteraceae</taxon>
        <taxon>Halosquirtibacter</taxon>
    </lineage>
</organism>
<reference evidence="1" key="1">
    <citation type="submission" date="2021-08" db="EMBL/GenBank/DDBJ databases">
        <title>Novel anaerobic bacterium isolated from sea squirt in East Sea, Republic of Korea.</title>
        <authorList>
            <person name="Nguyen T.H."/>
            <person name="Li Z."/>
            <person name="Lee Y.-J."/>
            <person name="Ko J."/>
            <person name="Kim S.-G."/>
        </authorList>
    </citation>
    <scope>NUCLEOTIDE SEQUENCE</scope>
    <source>
        <strain evidence="1">KCTC 25031</strain>
    </source>
</reference>
<protein>
    <submittedName>
        <fullName evidence="1">Transglutaminase family protein</fullName>
    </submittedName>
</protein>
<evidence type="ECO:0000313" key="1">
    <source>
        <dbReference type="EMBL" id="QZE15275.1"/>
    </source>
</evidence>
<accession>A0AC61NPD1</accession>
<gene>
    <name evidence="1" type="ORF">K4L44_05430</name>
</gene>
<dbReference type="Proteomes" id="UP000826212">
    <property type="component" value="Chromosome"/>
</dbReference>
<dbReference type="EMBL" id="CP081303">
    <property type="protein sequence ID" value="QZE15275.1"/>
    <property type="molecule type" value="Genomic_DNA"/>
</dbReference>
<proteinExistence type="predicted"/>
<name>A0AC61NPD1_9BACT</name>
<keyword evidence="2" id="KW-1185">Reference proteome</keyword>